<evidence type="ECO:0000313" key="8">
    <source>
        <dbReference type="Proteomes" id="UP000019132"/>
    </source>
</evidence>
<feature type="compositionally biased region" description="Basic and acidic residues" evidence="4">
    <location>
        <begin position="84"/>
        <end position="93"/>
    </location>
</feature>
<evidence type="ECO:0000256" key="1">
    <source>
        <dbReference type="ARBA" id="ARBA00009690"/>
    </source>
</evidence>
<dbReference type="SMART" id="SM00865">
    <property type="entry name" value="Tubulin_C"/>
    <property type="match status" value="1"/>
</dbReference>
<dbReference type="EMBL" id="GL376586">
    <property type="status" value="NOT_ANNOTATED_CDS"/>
    <property type="molecule type" value="Genomic_DNA"/>
</dbReference>
<dbReference type="HOGENOM" id="CLU_024865_0_6_1"/>
<feature type="domain" description="Tubulin/FtsZ GTPase" evidence="5">
    <location>
        <begin position="108"/>
        <end position="300"/>
    </location>
</feature>
<dbReference type="InterPro" id="IPR020805">
    <property type="entry name" value="Cell_div_FtsZ_CS"/>
</dbReference>
<dbReference type="SUPFAM" id="SSF55307">
    <property type="entry name" value="Tubulin C-terminal domain-like"/>
    <property type="match status" value="1"/>
</dbReference>
<keyword evidence="8" id="KW-1185">Reference proteome</keyword>
<dbReference type="Pfam" id="PF00091">
    <property type="entry name" value="Tubulin"/>
    <property type="match status" value="1"/>
</dbReference>
<dbReference type="VEuPathDB" id="FungiDB:PYU1_G013711"/>
<accession>K3X941</accession>
<keyword evidence="2" id="KW-0547">Nucleotide-binding</keyword>
<dbReference type="GO" id="GO:0005525">
    <property type="term" value="F:GTP binding"/>
    <property type="evidence" value="ECO:0007669"/>
    <property type="project" value="UniProtKB-KW"/>
</dbReference>
<evidence type="ECO:0000259" key="6">
    <source>
        <dbReference type="SMART" id="SM00865"/>
    </source>
</evidence>
<dbReference type="PANTHER" id="PTHR30314:SF3">
    <property type="entry name" value="MITOCHONDRIAL DIVISION PROTEIN FSZA"/>
    <property type="match status" value="1"/>
</dbReference>
<evidence type="ECO:0000313" key="7">
    <source>
        <dbReference type="EnsemblProtists" id="PYU1_T013740"/>
    </source>
</evidence>
<dbReference type="Gene3D" id="3.30.1330.20">
    <property type="entry name" value="Tubulin/FtsZ, C-terminal domain"/>
    <property type="match status" value="1"/>
</dbReference>
<dbReference type="InterPro" id="IPR003008">
    <property type="entry name" value="Tubulin_FtsZ_GTPase"/>
</dbReference>
<dbReference type="NCBIfam" id="TIGR00065">
    <property type="entry name" value="ftsZ"/>
    <property type="match status" value="1"/>
</dbReference>
<dbReference type="CDD" id="cd02201">
    <property type="entry name" value="FtsZ_type1"/>
    <property type="match status" value="1"/>
</dbReference>
<dbReference type="HAMAP" id="MF_00909">
    <property type="entry name" value="FtsZ"/>
    <property type="match status" value="1"/>
</dbReference>
<dbReference type="Pfam" id="PF12327">
    <property type="entry name" value="FtsZ_C"/>
    <property type="match status" value="1"/>
</dbReference>
<feature type="region of interest" description="Disordered" evidence="4">
    <location>
        <begin position="437"/>
        <end position="472"/>
    </location>
</feature>
<evidence type="ECO:0000259" key="5">
    <source>
        <dbReference type="SMART" id="SM00864"/>
    </source>
</evidence>
<keyword evidence="3" id="KW-0342">GTP-binding</keyword>
<dbReference type="InterPro" id="IPR018316">
    <property type="entry name" value="Tubulin/FtsZ_2-layer-sand-dom"/>
</dbReference>
<dbReference type="PRINTS" id="PR00423">
    <property type="entry name" value="CELLDVISFTSZ"/>
</dbReference>
<dbReference type="InterPro" id="IPR036525">
    <property type="entry name" value="Tubulin/FtsZ_GTPase_sf"/>
</dbReference>
<evidence type="ECO:0000256" key="2">
    <source>
        <dbReference type="ARBA" id="ARBA00022741"/>
    </source>
</evidence>
<sequence length="472" mass="50234">MSARSSSLLTRRVLALPMRASTGHALLAADLHTERKAKYQPNGGINGASQSDRKQSSGGAANDRRKRQYRPPTSPSVAKTSDFFTERKEANEENKQRLVSAYKDGKPLITVMGLGGAGNNAVNNMIASQLEGVEFIVANTDCQALGRSLAPRKITLGKEITKGLGAGSKPQLGKLSAEMQRDEIEAALQDSNMLFITGGMGGGTCTGAAPIVASIARELGILTVGVVSTPFRSEGPNRTRLANAGVKELAKYVDTLIIVPNQNLLALSNKNTTMLEAFRYADDVLLEGVKGVTDLIVRPGLINLDFADIKTILSNAGRAIMGSGLSSDTERRAEKAAEQALVNPLLGDLPTESALGLLVTIRGGDDMTLFEVDRIMDIIRSRVADEANIIFGTCYDSSLQGSVHVSIIVSGIQTDQISPPVPTRPFVPLSELHKNDAAAAGPVDDTSEATENEQQQPAEPKKRGLFGRLFSL</sequence>
<dbReference type="SUPFAM" id="SSF52490">
    <property type="entry name" value="Tubulin nucleotide-binding domain-like"/>
    <property type="match status" value="1"/>
</dbReference>
<dbReference type="AlphaFoldDB" id="K3X941"/>
<dbReference type="eggNOG" id="ENOG502QRFN">
    <property type="taxonomic scope" value="Eukaryota"/>
</dbReference>
<dbReference type="GO" id="GO:0005737">
    <property type="term" value="C:cytoplasm"/>
    <property type="evidence" value="ECO:0007669"/>
    <property type="project" value="TreeGrafter"/>
</dbReference>
<evidence type="ECO:0000256" key="4">
    <source>
        <dbReference type="SAM" id="MobiDB-lite"/>
    </source>
</evidence>
<dbReference type="STRING" id="431595.K3X941"/>
<organism evidence="7 8">
    <name type="scientific">Globisporangium ultimum (strain ATCC 200006 / CBS 805.95 / DAOM BR144)</name>
    <name type="common">Pythium ultimum</name>
    <dbReference type="NCBI Taxonomy" id="431595"/>
    <lineage>
        <taxon>Eukaryota</taxon>
        <taxon>Sar</taxon>
        <taxon>Stramenopiles</taxon>
        <taxon>Oomycota</taxon>
        <taxon>Peronosporomycetes</taxon>
        <taxon>Pythiales</taxon>
        <taxon>Pythiaceae</taxon>
        <taxon>Globisporangium</taxon>
    </lineage>
</organism>
<proteinExistence type="inferred from homology"/>
<dbReference type="InParanoid" id="K3X941"/>
<dbReference type="InterPro" id="IPR037103">
    <property type="entry name" value="Tubulin/FtsZ-like_C"/>
</dbReference>
<dbReference type="InterPro" id="IPR008280">
    <property type="entry name" value="Tub_FtsZ_C"/>
</dbReference>
<dbReference type="InterPro" id="IPR024757">
    <property type="entry name" value="FtsZ_C"/>
</dbReference>
<dbReference type="GO" id="GO:0032153">
    <property type="term" value="C:cell division site"/>
    <property type="evidence" value="ECO:0007669"/>
    <property type="project" value="TreeGrafter"/>
</dbReference>
<dbReference type="SMART" id="SM00864">
    <property type="entry name" value="Tubulin"/>
    <property type="match status" value="1"/>
</dbReference>
<reference evidence="7" key="3">
    <citation type="submission" date="2015-02" db="UniProtKB">
        <authorList>
            <consortium name="EnsemblProtists"/>
        </authorList>
    </citation>
    <scope>IDENTIFICATION</scope>
    <source>
        <strain evidence="7">DAOM BR144</strain>
    </source>
</reference>
<comment type="similarity">
    <text evidence="1">Belongs to the FtsZ family.</text>
</comment>
<reference evidence="8" key="2">
    <citation type="submission" date="2010-04" db="EMBL/GenBank/DDBJ databases">
        <authorList>
            <person name="Buell R."/>
            <person name="Hamilton J."/>
            <person name="Hostetler J."/>
        </authorList>
    </citation>
    <scope>NUCLEOTIDE SEQUENCE [LARGE SCALE GENOMIC DNA]</scope>
    <source>
        <strain evidence="8">DAOM:BR144</strain>
    </source>
</reference>
<dbReference type="InterPro" id="IPR045061">
    <property type="entry name" value="FtsZ/CetZ"/>
</dbReference>
<dbReference type="PROSITE" id="PS01134">
    <property type="entry name" value="FTSZ_1"/>
    <property type="match status" value="1"/>
</dbReference>
<dbReference type="OMA" id="GNPSIGQ"/>
<dbReference type="GO" id="GO:0003924">
    <property type="term" value="F:GTPase activity"/>
    <property type="evidence" value="ECO:0007669"/>
    <property type="project" value="InterPro"/>
</dbReference>
<evidence type="ECO:0008006" key="9">
    <source>
        <dbReference type="Google" id="ProtNLM"/>
    </source>
</evidence>
<dbReference type="EnsemblProtists" id="PYU1_T013740">
    <property type="protein sequence ID" value="PYU1_T013740"/>
    <property type="gene ID" value="PYU1_G013711"/>
</dbReference>
<evidence type="ECO:0000256" key="3">
    <source>
        <dbReference type="ARBA" id="ARBA00023134"/>
    </source>
</evidence>
<feature type="region of interest" description="Disordered" evidence="4">
    <location>
        <begin position="37"/>
        <end position="93"/>
    </location>
</feature>
<dbReference type="PANTHER" id="PTHR30314">
    <property type="entry name" value="CELL DIVISION PROTEIN FTSZ-RELATED"/>
    <property type="match status" value="1"/>
</dbReference>
<reference evidence="8" key="1">
    <citation type="journal article" date="2010" name="Genome Biol.">
        <title>Genome sequence of the necrotrophic plant pathogen Pythium ultimum reveals original pathogenicity mechanisms and effector repertoire.</title>
        <authorList>
            <person name="Levesque C.A."/>
            <person name="Brouwer H."/>
            <person name="Cano L."/>
            <person name="Hamilton J.P."/>
            <person name="Holt C."/>
            <person name="Huitema E."/>
            <person name="Raffaele S."/>
            <person name="Robideau G.P."/>
            <person name="Thines M."/>
            <person name="Win J."/>
            <person name="Zerillo M.M."/>
            <person name="Beakes G.W."/>
            <person name="Boore J.L."/>
            <person name="Busam D."/>
            <person name="Dumas B."/>
            <person name="Ferriera S."/>
            <person name="Fuerstenberg S.I."/>
            <person name="Gachon C.M."/>
            <person name="Gaulin E."/>
            <person name="Govers F."/>
            <person name="Grenville-Briggs L."/>
            <person name="Horner N."/>
            <person name="Hostetler J."/>
            <person name="Jiang R.H."/>
            <person name="Johnson J."/>
            <person name="Krajaejun T."/>
            <person name="Lin H."/>
            <person name="Meijer H.J."/>
            <person name="Moore B."/>
            <person name="Morris P."/>
            <person name="Phuntmart V."/>
            <person name="Puiu D."/>
            <person name="Shetty J."/>
            <person name="Stajich J.E."/>
            <person name="Tripathy S."/>
            <person name="Wawra S."/>
            <person name="van West P."/>
            <person name="Whitty B.R."/>
            <person name="Coutinho P.M."/>
            <person name="Henrissat B."/>
            <person name="Martin F."/>
            <person name="Thomas P.D."/>
            <person name="Tyler B.M."/>
            <person name="De Vries R.P."/>
            <person name="Kamoun S."/>
            <person name="Yandell M."/>
            <person name="Tisserat N."/>
            <person name="Buell C.R."/>
        </authorList>
    </citation>
    <scope>NUCLEOTIDE SEQUENCE</scope>
    <source>
        <strain evidence="8">DAOM:BR144</strain>
    </source>
</reference>
<dbReference type="GO" id="GO:0051301">
    <property type="term" value="P:cell division"/>
    <property type="evidence" value="ECO:0007669"/>
    <property type="project" value="TreeGrafter"/>
</dbReference>
<name>K3X941_GLOUD</name>
<dbReference type="InterPro" id="IPR000158">
    <property type="entry name" value="Cell_div_FtsZ"/>
</dbReference>
<feature type="domain" description="Tubulin/FtsZ 2-layer sandwich" evidence="6">
    <location>
        <begin position="302"/>
        <end position="421"/>
    </location>
</feature>
<protein>
    <recommendedName>
        <fullName evidence="9">Cell division protein FtsZ</fullName>
    </recommendedName>
</protein>
<dbReference type="FunFam" id="3.40.50.1440:FF:000001">
    <property type="entry name" value="Cell division protein FtsZ"/>
    <property type="match status" value="1"/>
</dbReference>
<dbReference type="Proteomes" id="UP000019132">
    <property type="component" value="Unassembled WGS sequence"/>
</dbReference>
<dbReference type="Gene3D" id="3.40.50.1440">
    <property type="entry name" value="Tubulin/FtsZ, GTPase domain"/>
    <property type="match status" value="1"/>
</dbReference>